<dbReference type="EMBL" id="HG806420">
    <property type="protein sequence ID" value="CDW58818.1"/>
    <property type="molecule type" value="Genomic_DNA"/>
</dbReference>
<keyword evidence="2" id="KW-1185">Reference proteome</keyword>
<reference evidence="1" key="1">
    <citation type="submission" date="2014-01" db="EMBL/GenBank/DDBJ databases">
        <authorList>
            <person name="Aslett M."/>
        </authorList>
    </citation>
    <scope>NUCLEOTIDE SEQUENCE</scope>
</reference>
<sequence length="304" mass="33956">MECDIRGHRNQCPPNYFCDPRTEYCCEDDDDSRERKPDSSRENLALGDRCNELRKRNPCRTENADCINGRCRCISGYEEENSRCVKKETRRRIHSCPSLAPLTVGGKIKKCEITFSRDRSPKDNCPEGSFCVSYGSPPASGKRLRAGIAEGFCCPKMDSVCPVGNPIYVADQNCEKNCPQDTHFCHQSGEHIWREVCCEKPCVGDQILEGGNCVRDRYDGRSPECPHPGGKLGKRSGRCDSQLKEAISSCKPGMLFIHGKCVEPLCSRGTPLFTKGFNFVRCHGNCTESGTFCEKIYGICCSTK</sequence>
<evidence type="ECO:0000313" key="1">
    <source>
        <dbReference type="EMBL" id="CDW58818.1"/>
    </source>
</evidence>
<dbReference type="AlphaFoldDB" id="A0A077ZGP8"/>
<name>A0A077ZGP8_TRITR</name>
<protein>
    <submittedName>
        <fullName evidence="1">EB module family protein</fullName>
    </submittedName>
</protein>
<organism evidence="1 2">
    <name type="scientific">Trichuris trichiura</name>
    <name type="common">Whipworm</name>
    <name type="synonym">Trichocephalus trichiurus</name>
    <dbReference type="NCBI Taxonomy" id="36087"/>
    <lineage>
        <taxon>Eukaryota</taxon>
        <taxon>Metazoa</taxon>
        <taxon>Ecdysozoa</taxon>
        <taxon>Nematoda</taxon>
        <taxon>Enoplea</taxon>
        <taxon>Dorylaimia</taxon>
        <taxon>Trichinellida</taxon>
        <taxon>Trichuridae</taxon>
        <taxon>Trichuris</taxon>
    </lineage>
</organism>
<accession>A0A077ZGP8</accession>
<reference evidence="1" key="2">
    <citation type="submission" date="2014-03" db="EMBL/GenBank/DDBJ databases">
        <title>The whipworm genome and dual-species transcriptomics of an intimate host-pathogen interaction.</title>
        <authorList>
            <person name="Foth B.J."/>
            <person name="Tsai I.J."/>
            <person name="Reid A.J."/>
            <person name="Bancroft A.J."/>
            <person name="Nichol S."/>
            <person name="Tracey A."/>
            <person name="Holroyd N."/>
            <person name="Cotton J.A."/>
            <person name="Stanley E.J."/>
            <person name="Zarowiecki M."/>
            <person name="Liu J.Z."/>
            <person name="Huckvale T."/>
            <person name="Cooper P.J."/>
            <person name="Grencis R.K."/>
            <person name="Berriman M."/>
        </authorList>
    </citation>
    <scope>NUCLEOTIDE SEQUENCE [LARGE SCALE GENOMIC DNA]</scope>
</reference>
<dbReference type="Proteomes" id="UP000030665">
    <property type="component" value="Unassembled WGS sequence"/>
</dbReference>
<gene>
    <name evidence="1" type="ORF">TTRE_0000714301</name>
</gene>
<dbReference type="STRING" id="36087.A0A077ZGP8"/>
<dbReference type="OrthoDB" id="5913885at2759"/>
<evidence type="ECO:0000313" key="2">
    <source>
        <dbReference type="Proteomes" id="UP000030665"/>
    </source>
</evidence>
<proteinExistence type="predicted"/>